<evidence type="ECO:0000313" key="2">
    <source>
        <dbReference type="EMBL" id="KAJ8366535.1"/>
    </source>
</evidence>
<comment type="caution">
    <text evidence="2">The sequence shown here is derived from an EMBL/GenBank/DDBJ whole genome shotgun (WGS) entry which is preliminary data.</text>
</comment>
<proteinExistence type="predicted"/>
<protein>
    <submittedName>
        <fullName evidence="2">Uncharacterized protein</fullName>
    </submittedName>
</protein>
<evidence type="ECO:0000313" key="3">
    <source>
        <dbReference type="Proteomes" id="UP001221898"/>
    </source>
</evidence>
<feature type="compositionally biased region" description="Pro residues" evidence="1">
    <location>
        <begin position="52"/>
        <end position="62"/>
    </location>
</feature>
<dbReference type="Proteomes" id="UP001221898">
    <property type="component" value="Unassembled WGS sequence"/>
</dbReference>
<dbReference type="AlphaFoldDB" id="A0AAD7R5C9"/>
<gene>
    <name evidence="2" type="ORF">AAFF_G00350760</name>
</gene>
<name>A0AAD7R5C9_9TELE</name>
<keyword evidence="3" id="KW-1185">Reference proteome</keyword>
<accession>A0AAD7R5C9</accession>
<sequence length="112" mass="12188">MLINAVPAVELVQRQVARRLRGGPPRSDAELERGVSRPGDPDSPSPSLLNTPPVPEVCPPSSPEALCQSCVAEESWGRGSVAPLRGADGQWDRHTKMSCVGEEDHAYRRRLH</sequence>
<dbReference type="EMBL" id="JAINUG010000577">
    <property type="protein sequence ID" value="KAJ8366535.1"/>
    <property type="molecule type" value="Genomic_DNA"/>
</dbReference>
<feature type="region of interest" description="Disordered" evidence="1">
    <location>
        <begin position="18"/>
        <end position="63"/>
    </location>
</feature>
<evidence type="ECO:0000256" key="1">
    <source>
        <dbReference type="SAM" id="MobiDB-lite"/>
    </source>
</evidence>
<organism evidence="2 3">
    <name type="scientific">Aldrovandia affinis</name>
    <dbReference type="NCBI Taxonomy" id="143900"/>
    <lineage>
        <taxon>Eukaryota</taxon>
        <taxon>Metazoa</taxon>
        <taxon>Chordata</taxon>
        <taxon>Craniata</taxon>
        <taxon>Vertebrata</taxon>
        <taxon>Euteleostomi</taxon>
        <taxon>Actinopterygii</taxon>
        <taxon>Neopterygii</taxon>
        <taxon>Teleostei</taxon>
        <taxon>Notacanthiformes</taxon>
        <taxon>Halosauridae</taxon>
        <taxon>Aldrovandia</taxon>
    </lineage>
</organism>
<reference evidence="2" key="1">
    <citation type="journal article" date="2023" name="Science">
        <title>Genome structures resolve the early diversification of teleost fishes.</title>
        <authorList>
            <person name="Parey E."/>
            <person name="Louis A."/>
            <person name="Montfort J."/>
            <person name="Bouchez O."/>
            <person name="Roques C."/>
            <person name="Iampietro C."/>
            <person name="Lluch J."/>
            <person name="Castinel A."/>
            <person name="Donnadieu C."/>
            <person name="Desvignes T."/>
            <person name="Floi Bucao C."/>
            <person name="Jouanno E."/>
            <person name="Wen M."/>
            <person name="Mejri S."/>
            <person name="Dirks R."/>
            <person name="Jansen H."/>
            <person name="Henkel C."/>
            <person name="Chen W.J."/>
            <person name="Zahm M."/>
            <person name="Cabau C."/>
            <person name="Klopp C."/>
            <person name="Thompson A.W."/>
            <person name="Robinson-Rechavi M."/>
            <person name="Braasch I."/>
            <person name="Lecointre G."/>
            <person name="Bobe J."/>
            <person name="Postlethwait J.H."/>
            <person name="Berthelot C."/>
            <person name="Roest Crollius H."/>
            <person name="Guiguen Y."/>
        </authorList>
    </citation>
    <scope>NUCLEOTIDE SEQUENCE</scope>
    <source>
        <strain evidence="2">NC1722</strain>
    </source>
</reference>
<feature type="region of interest" description="Disordered" evidence="1">
    <location>
        <begin position="75"/>
        <end position="96"/>
    </location>
</feature>